<gene>
    <name evidence="1" type="ORF">MVEN_00818600</name>
</gene>
<name>A0A8H6YFR7_9AGAR</name>
<evidence type="ECO:0000313" key="2">
    <source>
        <dbReference type="Proteomes" id="UP000620124"/>
    </source>
</evidence>
<protein>
    <submittedName>
        <fullName evidence="1">Uncharacterized protein</fullName>
    </submittedName>
</protein>
<evidence type="ECO:0000313" key="1">
    <source>
        <dbReference type="EMBL" id="KAF7357727.1"/>
    </source>
</evidence>
<sequence>MVRRAPPQSCINCVSPLHLDSFTPTLFHWVIPTVDLKCLRCLHTRVEEDTMDDVQQLLNGAVYVETYHLSFGSVFSHHENPNLEKMLGLRTLEISVTLDWEEIEEVEGQGRHNLLNDAMRTLDTAPHTVEHLVLNLNIWNPDELSYFMGSTSFGSTSFDDLGEDRPALQDVVVRIVSRYDNYSALQRGIRYLEAVFYQFHKRGMLTAVAVRPPSWEDN</sequence>
<proteinExistence type="predicted"/>
<accession>A0A8H6YFR7</accession>
<comment type="caution">
    <text evidence="1">The sequence shown here is derived from an EMBL/GenBank/DDBJ whole genome shotgun (WGS) entry which is preliminary data.</text>
</comment>
<organism evidence="1 2">
    <name type="scientific">Mycena venus</name>
    <dbReference type="NCBI Taxonomy" id="2733690"/>
    <lineage>
        <taxon>Eukaryota</taxon>
        <taxon>Fungi</taxon>
        <taxon>Dikarya</taxon>
        <taxon>Basidiomycota</taxon>
        <taxon>Agaricomycotina</taxon>
        <taxon>Agaricomycetes</taxon>
        <taxon>Agaricomycetidae</taxon>
        <taxon>Agaricales</taxon>
        <taxon>Marasmiineae</taxon>
        <taxon>Mycenaceae</taxon>
        <taxon>Mycena</taxon>
    </lineage>
</organism>
<reference evidence="1" key="1">
    <citation type="submission" date="2020-05" db="EMBL/GenBank/DDBJ databases">
        <title>Mycena genomes resolve the evolution of fungal bioluminescence.</title>
        <authorList>
            <person name="Tsai I.J."/>
        </authorList>
    </citation>
    <scope>NUCLEOTIDE SEQUENCE</scope>
    <source>
        <strain evidence="1">CCC161011</strain>
    </source>
</reference>
<dbReference type="OrthoDB" id="3022813at2759"/>
<dbReference type="EMBL" id="JACAZI010000006">
    <property type="protein sequence ID" value="KAF7357727.1"/>
    <property type="molecule type" value="Genomic_DNA"/>
</dbReference>
<keyword evidence="2" id="KW-1185">Reference proteome</keyword>
<dbReference type="Proteomes" id="UP000620124">
    <property type="component" value="Unassembled WGS sequence"/>
</dbReference>
<dbReference type="AlphaFoldDB" id="A0A8H6YFR7"/>